<sequence length="75" mass="7937">MNIKMMEQFEIMDTDMLACAEGGFGGWGYMLSALLGGLALSPTLNQLNGKWPIIHLSKPCSPYGIGGTPSSCNGI</sequence>
<dbReference type="PATRIC" id="fig|28037.95.peg.375"/>
<dbReference type="InterPro" id="IPR019493">
    <property type="entry name" value="Bacteriocin_IIb_lactacin-rel"/>
</dbReference>
<evidence type="ECO:0000313" key="2">
    <source>
        <dbReference type="Proteomes" id="UP000028090"/>
    </source>
</evidence>
<dbReference type="Proteomes" id="UP000028090">
    <property type="component" value="Unassembled WGS sequence"/>
</dbReference>
<protein>
    <submittedName>
        <fullName evidence="1">Bacteriocin class II with double-glycine leader peptide family protein</fullName>
    </submittedName>
</protein>
<comment type="caution">
    <text evidence="1">The sequence shown here is derived from an EMBL/GenBank/DDBJ whole genome shotgun (WGS) entry which is preliminary data.</text>
</comment>
<dbReference type="Pfam" id="PF10439">
    <property type="entry name" value="Bacteriocin_IIc"/>
    <property type="match status" value="1"/>
</dbReference>
<evidence type="ECO:0000313" key="1">
    <source>
        <dbReference type="EMBL" id="KEQ37679.1"/>
    </source>
</evidence>
<dbReference type="RefSeq" id="WP_042900365.1">
    <property type="nucleotide sequence ID" value="NZ_JPFU01000005.1"/>
</dbReference>
<name>A0A081Q406_STRMT</name>
<organism evidence="1 2">
    <name type="scientific">Streptococcus mitis</name>
    <dbReference type="NCBI Taxonomy" id="28037"/>
    <lineage>
        <taxon>Bacteria</taxon>
        <taxon>Bacillati</taxon>
        <taxon>Bacillota</taxon>
        <taxon>Bacilli</taxon>
        <taxon>Lactobacillales</taxon>
        <taxon>Streptococcaceae</taxon>
        <taxon>Streptococcus</taxon>
        <taxon>Streptococcus mitis group</taxon>
    </lineage>
</organism>
<accession>A0A081Q406</accession>
<gene>
    <name evidence="1" type="ORF">SK629_0415</name>
</gene>
<proteinExistence type="predicted"/>
<dbReference type="OrthoDB" id="2223765at2"/>
<dbReference type="AlphaFoldDB" id="A0A081Q406"/>
<reference evidence="1 2" key="1">
    <citation type="submission" date="2014-05" db="EMBL/GenBank/DDBJ databases">
        <authorList>
            <person name="Daugherty S.C."/>
            <person name="Tallon L.J."/>
            <person name="Sadzewicz L."/>
            <person name="Kilian M."/>
            <person name="Tettelin H."/>
        </authorList>
    </citation>
    <scope>NUCLEOTIDE SEQUENCE [LARGE SCALE GENOMIC DNA]</scope>
    <source>
        <strain evidence="1 2">SK629</strain>
    </source>
</reference>
<dbReference type="EMBL" id="JPFU01000005">
    <property type="protein sequence ID" value="KEQ37679.1"/>
    <property type="molecule type" value="Genomic_DNA"/>
</dbReference>